<proteinExistence type="predicted"/>
<dbReference type="AlphaFoldDB" id="A0A812KW04"/>
<dbReference type="Gene3D" id="3.40.50.150">
    <property type="entry name" value="Vaccinia Virus protein VP39"/>
    <property type="match status" value="1"/>
</dbReference>
<dbReference type="GO" id="GO:0008757">
    <property type="term" value="F:S-adenosylmethionine-dependent methyltransferase activity"/>
    <property type="evidence" value="ECO:0007669"/>
    <property type="project" value="InterPro"/>
</dbReference>
<name>A0A812KW04_9DINO</name>
<evidence type="ECO:0000313" key="4">
    <source>
        <dbReference type="Proteomes" id="UP000604046"/>
    </source>
</evidence>
<dbReference type="InterPro" id="IPR013216">
    <property type="entry name" value="Methyltransf_11"/>
</dbReference>
<dbReference type="EMBL" id="CAJNDS010000843">
    <property type="protein sequence ID" value="CAE7237099.1"/>
    <property type="molecule type" value="Genomic_DNA"/>
</dbReference>
<reference evidence="3" key="1">
    <citation type="submission" date="2021-02" db="EMBL/GenBank/DDBJ databases">
        <authorList>
            <person name="Dougan E. K."/>
            <person name="Rhodes N."/>
            <person name="Thang M."/>
            <person name="Chan C."/>
        </authorList>
    </citation>
    <scope>NUCLEOTIDE SEQUENCE</scope>
</reference>
<sequence>MAILLFAGLFLVLQLREPVFDPETGAWTGVASVVHLLSRKNGGLNTCASEFIRDLARTWGCESFADYGAGTGAYALYMRKEGLESVSCVDGNPAVKVFSRNLCSVADLSKLDPTLPKADLVLSLEVAEHIPESFQEAYMLNVVNGARKGVVLSWAVPGQPGAGHVNCRDNSWVIKRFADLGLKYEEALTTRIRKTVESCPEEFNTINFKRTMLVFSKGDESTGETPESPEHANSGKLHLGKFVGWLVGF</sequence>
<evidence type="ECO:0000313" key="3">
    <source>
        <dbReference type="EMBL" id="CAE7237099.1"/>
    </source>
</evidence>
<keyword evidence="4" id="KW-1185">Reference proteome</keyword>
<dbReference type="SUPFAM" id="SSF53335">
    <property type="entry name" value="S-adenosyl-L-methionine-dependent methyltransferases"/>
    <property type="match status" value="1"/>
</dbReference>
<evidence type="ECO:0000259" key="2">
    <source>
        <dbReference type="Pfam" id="PF08241"/>
    </source>
</evidence>
<organism evidence="3 4">
    <name type="scientific">Symbiodinium natans</name>
    <dbReference type="NCBI Taxonomy" id="878477"/>
    <lineage>
        <taxon>Eukaryota</taxon>
        <taxon>Sar</taxon>
        <taxon>Alveolata</taxon>
        <taxon>Dinophyceae</taxon>
        <taxon>Suessiales</taxon>
        <taxon>Symbiodiniaceae</taxon>
        <taxon>Symbiodinium</taxon>
    </lineage>
</organism>
<accession>A0A812KW04</accession>
<dbReference type="Pfam" id="PF08241">
    <property type="entry name" value="Methyltransf_11"/>
    <property type="match status" value="1"/>
</dbReference>
<dbReference type="Proteomes" id="UP000604046">
    <property type="component" value="Unassembled WGS sequence"/>
</dbReference>
<evidence type="ECO:0000256" key="1">
    <source>
        <dbReference type="SAM" id="SignalP"/>
    </source>
</evidence>
<feature type="domain" description="Methyltransferase type 11" evidence="2">
    <location>
        <begin position="66"/>
        <end position="132"/>
    </location>
</feature>
<protein>
    <recommendedName>
        <fullName evidence="2">Methyltransferase type 11 domain-containing protein</fullName>
    </recommendedName>
</protein>
<dbReference type="InterPro" id="IPR029063">
    <property type="entry name" value="SAM-dependent_MTases_sf"/>
</dbReference>
<feature type="chain" id="PRO_5032568753" description="Methyltransferase type 11 domain-containing protein" evidence="1">
    <location>
        <begin position="19"/>
        <end position="249"/>
    </location>
</feature>
<keyword evidence="1" id="KW-0732">Signal</keyword>
<feature type="signal peptide" evidence="1">
    <location>
        <begin position="1"/>
        <end position="18"/>
    </location>
</feature>
<dbReference type="OrthoDB" id="406773at2759"/>
<comment type="caution">
    <text evidence="3">The sequence shown here is derived from an EMBL/GenBank/DDBJ whole genome shotgun (WGS) entry which is preliminary data.</text>
</comment>
<gene>
    <name evidence="3" type="ORF">SNAT2548_LOCUS10275</name>
</gene>